<evidence type="ECO:0000256" key="9">
    <source>
        <dbReference type="ARBA" id="ARBA00023204"/>
    </source>
</evidence>
<dbReference type="Gene3D" id="2.40.10.170">
    <property type="match status" value="1"/>
</dbReference>
<comment type="subcellular location">
    <subcellularLocation>
        <location evidence="1 13">Cytoplasm</location>
    </subcellularLocation>
</comment>
<dbReference type="Gene3D" id="3.40.50.11140">
    <property type="match status" value="1"/>
</dbReference>
<gene>
    <name evidence="13" type="primary">mfd</name>
    <name evidence="16" type="ORF">BBI10_15045</name>
</gene>
<name>A0A1C2DY78_9PSED</name>
<dbReference type="GO" id="GO:0003684">
    <property type="term" value="F:damaged DNA binding"/>
    <property type="evidence" value="ECO:0007669"/>
    <property type="project" value="InterPro"/>
</dbReference>
<evidence type="ECO:0000313" key="16">
    <source>
        <dbReference type="EMBL" id="OCX19702.1"/>
    </source>
</evidence>
<dbReference type="Proteomes" id="UP000095143">
    <property type="component" value="Unassembled WGS sequence"/>
</dbReference>
<dbReference type="FunFam" id="3.40.50.300:FF:000300">
    <property type="entry name" value="Transcription-repair-coupling factor"/>
    <property type="match status" value="1"/>
</dbReference>
<evidence type="ECO:0000256" key="5">
    <source>
        <dbReference type="ARBA" id="ARBA00022801"/>
    </source>
</evidence>
<dbReference type="Gene3D" id="3.40.50.11180">
    <property type="match status" value="1"/>
</dbReference>
<dbReference type="EC" id="3.6.4.-" evidence="13"/>
<comment type="function">
    <text evidence="13">Couples transcription and DNA repair by recognizing RNA polymerase (RNAP) stalled at DNA lesions. Mediates ATP-dependent release of RNAP and its truncated transcript from the DNA, and recruitment of nucleotide excision repair machinery to the damaged site.</text>
</comment>
<dbReference type="GO" id="GO:0005737">
    <property type="term" value="C:cytoplasm"/>
    <property type="evidence" value="ECO:0007669"/>
    <property type="project" value="UniProtKB-SubCell"/>
</dbReference>
<dbReference type="GO" id="GO:0016787">
    <property type="term" value="F:hydrolase activity"/>
    <property type="evidence" value="ECO:0007669"/>
    <property type="project" value="UniProtKB-KW"/>
</dbReference>
<dbReference type="InterPro" id="IPR037235">
    <property type="entry name" value="TRCF-like_C_D7"/>
</dbReference>
<dbReference type="Pfam" id="PF00270">
    <property type="entry name" value="DEAD"/>
    <property type="match status" value="1"/>
</dbReference>
<evidence type="ECO:0000256" key="11">
    <source>
        <dbReference type="ARBA" id="ARBA00061399"/>
    </source>
</evidence>
<dbReference type="InterPro" id="IPR011545">
    <property type="entry name" value="DEAD/DEAH_box_helicase_dom"/>
</dbReference>
<dbReference type="SUPFAM" id="SSF52540">
    <property type="entry name" value="P-loop containing nucleoside triphosphate hydrolases"/>
    <property type="match status" value="4"/>
</dbReference>
<evidence type="ECO:0000256" key="12">
    <source>
        <dbReference type="ARBA" id="ARBA00070128"/>
    </source>
</evidence>
<dbReference type="InterPro" id="IPR041471">
    <property type="entry name" value="UvrB_inter"/>
</dbReference>
<dbReference type="HAMAP" id="MF_00969">
    <property type="entry name" value="TRCF"/>
    <property type="match status" value="1"/>
</dbReference>
<proteinExistence type="inferred from homology"/>
<evidence type="ECO:0000256" key="6">
    <source>
        <dbReference type="ARBA" id="ARBA00022806"/>
    </source>
</evidence>
<dbReference type="GO" id="GO:0006355">
    <property type="term" value="P:regulation of DNA-templated transcription"/>
    <property type="evidence" value="ECO:0007669"/>
    <property type="project" value="UniProtKB-UniRule"/>
</dbReference>
<keyword evidence="6" id="KW-0347">Helicase</keyword>
<dbReference type="OrthoDB" id="9804325at2"/>
<dbReference type="PROSITE" id="PS51192">
    <property type="entry name" value="HELICASE_ATP_BIND_1"/>
    <property type="match status" value="1"/>
</dbReference>
<dbReference type="Pfam" id="PF03461">
    <property type="entry name" value="TRCF"/>
    <property type="match status" value="1"/>
</dbReference>
<dbReference type="Pfam" id="PF00271">
    <property type="entry name" value="Helicase_C"/>
    <property type="match status" value="1"/>
</dbReference>
<dbReference type="InterPro" id="IPR001650">
    <property type="entry name" value="Helicase_C-like"/>
</dbReference>
<evidence type="ECO:0000256" key="8">
    <source>
        <dbReference type="ARBA" id="ARBA00023125"/>
    </source>
</evidence>
<evidence type="ECO:0000259" key="15">
    <source>
        <dbReference type="PROSITE" id="PS51194"/>
    </source>
</evidence>
<evidence type="ECO:0000256" key="13">
    <source>
        <dbReference type="HAMAP-Rule" id="MF_00969"/>
    </source>
</evidence>
<dbReference type="SMART" id="SM00982">
    <property type="entry name" value="TRCF"/>
    <property type="match status" value="1"/>
</dbReference>
<dbReference type="CDD" id="cd17991">
    <property type="entry name" value="DEXHc_TRCF"/>
    <property type="match status" value="1"/>
</dbReference>
<evidence type="ECO:0000256" key="2">
    <source>
        <dbReference type="ARBA" id="ARBA00022490"/>
    </source>
</evidence>
<keyword evidence="8 13" id="KW-0238">DNA-binding</keyword>
<evidence type="ECO:0000256" key="7">
    <source>
        <dbReference type="ARBA" id="ARBA00022840"/>
    </source>
</evidence>
<evidence type="ECO:0000256" key="4">
    <source>
        <dbReference type="ARBA" id="ARBA00022763"/>
    </source>
</evidence>
<evidence type="ECO:0000256" key="1">
    <source>
        <dbReference type="ARBA" id="ARBA00004496"/>
    </source>
</evidence>
<dbReference type="AlphaFoldDB" id="A0A1C2DY78"/>
<dbReference type="InterPro" id="IPR047112">
    <property type="entry name" value="RecG/Mfd"/>
</dbReference>
<dbReference type="Gene3D" id="3.40.50.300">
    <property type="entry name" value="P-loop containing nucleotide triphosphate hydrolases"/>
    <property type="match status" value="2"/>
</dbReference>
<dbReference type="GO" id="GO:0005524">
    <property type="term" value="F:ATP binding"/>
    <property type="evidence" value="ECO:0007669"/>
    <property type="project" value="UniProtKB-UniRule"/>
</dbReference>
<dbReference type="PROSITE" id="PS51194">
    <property type="entry name" value="HELICASE_CTER"/>
    <property type="match status" value="1"/>
</dbReference>
<dbReference type="Gene3D" id="3.30.2060.10">
    <property type="entry name" value="Penicillin-binding protein 1b domain"/>
    <property type="match status" value="1"/>
</dbReference>
<evidence type="ECO:0000313" key="17">
    <source>
        <dbReference type="Proteomes" id="UP000095143"/>
    </source>
</evidence>
<dbReference type="InterPro" id="IPR005118">
    <property type="entry name" value="TRCF_C"/>
</dbReference>
<dbReference type="PANTHER" id="PTHR47964">
    <property type="entry name" value="ATP-DEPENDENT DNA HELICASE HOMOLOG RECG, CHLOROPLASTIC"/>
    <property type="match status" value="1"/>
</dbReference>
<dbReference type="InterPro" id="IPR048635">
    <property type="entry name" value="MFD_D3"/>
</dbReference>
<dbReference type="GO" id="GO:0000716">
    <property type="term" value="P:transcription-coupled nucleotide-excision repair, DNA damage recognition"/>
    <property type="evidence" value="ECO:0007669"/>
    <property type="project" value="UniProtKB-UniRule"/>
</dbReference>
<organism evidence="16 17">
    <name type="scientific">Pseudomonas graminis</name>
    <dbReference type="NCBI Taxonomy" id="158627"/>
    <lineage>
        <taxon>Bacteria</taxon>
        <taxon>Pseudomonadati</taxon>
        <taxon>Pseudomonadota</taxon>
        <taxon>Gammaproteobacteria</taxon>
        <taxon>Pseudomonadales</taxon>
        <taxon>Pseudomonadaceae</taxon>
        <taxon>Pseudomonas</taxon>
    </lineage>
</organism>
<dbReference type="Pfam" id="PF02559">
    <property type="entry name" value="CarD_TRCF_RID"/>
    <property type="match status" value="1"/>
</dbReference>
<dbReference type="SMART" id="SM00487">
    <property type="entry name" value="DEXDc"/>
    <property type="match status" value="1"/>
</dbReference>
<dbReference type="EMBL" id="MDEN01000063">
    <property type="protein sequence ID" value="OCX19702.1"/>
    <property type="molecule type" value="Genomic_DNA"/>
</dbReference>
<dbReference type="SUPFAM" id="SSF143517">
    <property type="entry name" value="TRCF domain-like"/>
    <property type="match status" value="1"/>
</dbReference>
<dbReference type="Pfam" id="PF21132">
    <property type="entry name" value="MFD_D3"/>
    <property type="match status" value="1"/>
</dbReference>
<accession>A0A1C2DY78</accession>
<dbReference type="Pfam" id="PF17757">
    <property type="entry name" value="UvrB_inter"/>
    <property type="match status" value="1"/>
</dbReference>
<keyword evidence="5 13" id="KW-0378">Hydrolase</keyword>
<feature type="domain" description="Helicase C-terminal" evidence="15">
    <location>
        <begin position="800"/>
        <end position="954"/>
    </location>
</feature>
<keyword evidence="3 13" id="KW-0547">Nucleotide-binding</keyword>
<dbReference type="FunFam" id="3.40.50.300:FF:000546">
    <property type="entry name" value="Transcription-repair-coupling factor"/>
    <property type="match status" value="1"/>
</dbReference>
<dbReference type="SMART" id="SM01058">
    <property type="entry name" value="CarD_TRCF"/>
    <property type="match status" value="1"/>
</dbReference>
<dbReference type="GO" id="GO:0003678">
    <property type="term" value="F:DNA helicase activity"/>
    <property type="evidence" value="ECO:0007669"/>
    <property type="project" value="TreeGrafter"/>
</dbReference>
<dbReference type="InterPro" id="IPR036101">
    <property type="entry name" value="CarD-like/TRCF_RID_sf"/>
</dbReference>
<dbReference type="InterPro" id="IPR003711">
    <property type="entry name" value="CarD-like/TRCF_RID"/>
</dbReference>
<evidence type="ECO:0000256" key="10">
    <source>
        <dbReference type="ARBA" id="ARBA00061104"/>
    </source>
</evidence>
<evidence type="ECO:0000259" key="14">
    <source>
        <dbReference type="PROSITE" id="PS51192"/>
    </source>
</evidence>
<comment type="caution">
    <text evidence="16">The sequence shown here is derived from an EMBL/GenBank/DDBJ whole genome shotgun (WGS) entry which is preliminary data.</text>
</comment>
<dbReference type="RefSeq" id="WP_065989593.1">
    <property type="nucleotide sequence ID" value="NZ_MDEN01000063.1"/>
</dbReference>
<comment type="similarity">
    <text evidence="10 13">In the N-terminal section; belongs to the UvrB family.</text>
</comment>
<dbReference type="InterPro" id="IPR004576">
    <property type="entry name" value="Mfd"/>
</dbReference>
<keyword evidence="9 13" id="KW-0234">DNA repair</keyword>
<dbReference type="InterPro" id="IPR014001">
    <property type="entry name" value="Helicase_ATP-bd"/>
</dbReference>
<dbReference type="SMART" id="SM00490">
    <property type="entry name" value="HELICc"/>
    <property type="match status" value="1"/>
</dbReference>
<dbReference type="PANTHER" id="PTHR47964:SF1">
    <property type="entry name" value="ATP-DEPENDENT DNA HELICASE HOMOLOG RECG, CHLOROPLASTIC"/>
    <property type="match status" value="1"/>
</dbReference>
<reference evidence="16 17" key="1">
    <citation type="submission" date="2016-08" db="EMBL/GenBank/DDBJ databases">
        <title>Whole genome sequence of Pseudomonas graminis strain UASWS1507, a potential biological control agent for agriculture.</title>
        <authorList>
            <person name="Crovadore J."/>
            <person name="Calmin G."/>
            <person name="Chablais R."/>
            <person name="Cochard B."/>
            <person name="Lefort F."/>
        </authorList>
    </citation>
    <scope>NUCLEOTIDE SEQUENCE [LARGE SCALE GENOMIC DNA]</scope>
    <source>
        <strain evidence="16 17">UASWS1507</strain>
    </source>
</reference>
<sequence>MPVLRLPILPAAAGKQHWGNLPGAALSLAIAEAASAAKRFTLLLTADSQSAERLEQELKFFAPDLPVLHFPDWETLPYDLFSPHQDIISQRIASLYRLPELVHGVLVVPITTALHRLAPTSFLLGSSLVLDVGQKLDVDAMRTRLEASGYRYVDTVYEHGEFTVRGALIDLFPMGSKLPYRIDLFDDEIETLRTFEPETQRSIDKVDSVRLLPAKEFPLQKEAVTRFKARFRERFDVDFRRSPIFQDLNSGITPAGIEYYIPLFFEETSTLFDYLPQDTQVFSMPGIEAAAETFWKDVRNRYEERRVDPERPLLPPAELFLPVDDCFARLKNWPRVVASQDDVESGVGRERFPAQVLPDLAIEAKASQPLAALSKFLGEFPGRVLFTAESAGRREVLLELLERLKLRPKTLDSWQEFVDSKERLAITIGPLDEGLVLEEPALALVAESPLFGQRVMQRRRRDKRADSHASDAVIKNLAELREGAPVVHIDHGVGRYLGLATLEVENQVAEFLMLAYAEEAKLYVPVANLHLIARYTGSDDELAPLHRLGSEAWQKAKRKAAEQVRDVAAELLDIYARRAAREGYAFADPKLDYDTFSAGFPFEETPDQQTTIEAVRADMLAPKPMDRLVCGDVGFGKTEVAMRAAFIAVHGGRQVAILVPTTLLAQQHYNSFRDRFADWPVTVEVMSRFKSAKEINAAVADLAEGKIDIVIGTHKLLQDDVKIKNLGLVIIDEEHRFGVRQKEQLKALRSEVDILTLTATPIPRTLNMAVAGMRDLSIIATPPARRLSVRTFVMEQNKPTVKEALLRELLRGGQVYYLHNDVKTIEKCAADLAELVPEARIGIGHGQMHERDLEQVMSDFYHKRFNVLIASTIIETGIDVPSANTIIIERADKFGLAQLHQLRGRVGRSHHQAYAYLLTPPRKQITPDAEKRLEAIANTQALGAGFVLATNDLEIRGAGELLGDGQSGQIQAVGFTLYMEMLERAVKSIRKGEQPNLDQPLGGGPEVNLRVPGLIPEAYLPDVHTRLILYKRIANAADEEGLKDLQVEMIDRFGLLPEPTKNLVRLTSLKLKAEQLGIKKVDAGPQGGRIEFAAETPVDPLTLIKLIQSQPKRYKFEGATLFKFMVPMERPEERFATLEALFERLTPPPSKKSA</sequence>
<dbReference type="Gene3D" id="3.90.1150.50">
    <property type="entry name" value="Transcription-repair-coupling factor, D7 domain"/>
    <property type="match status" value="1"/>
</dbReference>
<dbReference type="SUPFAM" id="SSF141259">
    <property type="entry name" value="CarD-like"/>
    <property type="match status" value="1"/>
</dbReference>
<comment type="similarity">
    <text evidence="11 13">In the C-terminal section; belongs to the helicase family. RecG subfamily.</text>
</comment>
<keyword evidence="7 13" id="KW-0067">ATP-binding</keyword>
<dbReference type="NCBIfam" id="NF007966">
    <property type="entry name" value="PRK10689.1"/>
    <property type="match status" value="1"/>
</dbReference>
<protein>
    <recommendedName>
        <fullName evidence="12 13">Transcription-repair-coupling factor</fullName>
        <shortName evidence="13">TRCF</shortName>
        <ecNumber evidence="13">3.6.4.-</ecNumber>
    </recommendedName>
</protein>
<feature type="domain" description="Helicase ATP-binding" evidence="14">
    <location>
        <begin position="618"/>
        <end position="779"/>
    </location>
</feature>
<keyword evidence="4 13" id="KW-0227">DNA damage</keyword>
<evidence type="ECO:0000256" key="3">
    <source>
        <dbReference type="ARBA" id="ARBA00022741"/>
    </source>
</evidence>
<keyword evidence="2 13" id="KW-0963">Cytoplasm</keyword>
<dbReference type="STRING" id="158627.BW687_15845"/>
<dbReference type="InterPro" id="IPR027417">
    <property type="entry name" value="P-loop_NTPase"/>
</dbReference>
<dbReference type="NCBIfam" id="TIGR00580">
    <property type="entry name" value="mfd"/>
    <property type="match status" value="1"/>
</dbReference>